<proteinExistence type="inferred from homology"/>
<dbReference type="InterPro" id="IPR018484">
    <property type="entry name" value="FGGY_N"/>
</dbReference>
<comment type="similarity">
    <text evidence="1">Belongs to the FGGY kinase family.</text>
</comment>
<keyword evidence="8" id="KW-1185">Reference proteome</keyword>
<accession>A0A9X3BZX0</accession>
<dbReference type="PIRSF" id="PIRSF000538">
    <property type="entry name" value="GlpK"/>
    <property type="match status" value="1"/>
</dbReference>
<gene>
    <name evidence="7" type="ORF">H7K45_06375</name>
</gene>
<evidence type="ECO:0000313" key="8">
    <source>
        <dbReference type="Proteomes" id="UP001141629"/>
    </source>
</evidence>
<dbReference type="RefSeq" id="WP_263994938.1">
    <property type="nucleotide sequence ID" value="NZ_JACKVK010000004.1"/>
</dbReference>
<dbReference type="GO" id="GO:0005975">
    <property type="term" value="P:carbohydrate metabolic process"/>
    <property type="evidence" value="ECO:0007669"/>
    <property type="project" value="InterPro"/>
</dbReference>
<dbReference type="PANTHER" id="PTHR43095">
    <property type="entry name" value="SUGAR KINASE"/>
    <property type="match status" value="1"/>
</dbReference>
<evidence type="ECO:0000256" key="3">
    <source>
        <dbReference type="ARBA" id="ARBA00022777"/>
    </source>
</evidence>
<evidence type="ECO:0000259" key="6">
    <source>
        <dbReference type="Pfam" id="PF02782"/>
    </source>
</evidence>
<feature type="domain" description="Carbohydrate kinase FGGY N-terminal" evidence="5">
    <location>
        <begin position="11"/>
        <end position="244"/>
    </location>
</feature>
<dbReference type="Pfam" id="PF02782">
    <property type="entry name" value="FGGY_C"/>
    <property type="match status" value="1"/>
</dbReference>
<dbReference type="InterPro" id="IPR043129">
    <property type="entry name" value="ATPase_NBD"/>
</dbReference>
<sequence length="491" mass="50898">MSGRSPTGPLAVGVDLGTSSLKVVAVDERGRCVAQARAGYPTAQPEPDAAEQDPSDWLIACDTAIGQLATVTDPSSWLTIGLSGMMPTLVSIAPDGTPVGPAITWKDGRAEPEGRSIAATVGPDALYRRTGQRVDGRYLLAMHARRVRLGLPSDTIVAGAKDFLLEALTGELLTDPSTASGYGAYDLRSKAWDDAVLAAAGVTHVPAVVDSRESRPLSSATAARWGCRPGIPVVVGAADSVLGAHALGVRAAGDVAYIAGTSNVILGWSASPRVDEAGRYLVTPMASEGYGLEMDLLATGSAMEWLAGLLGVAGGPAALAELAATADLASAPLVLPYFSPGEQGALWDPRLTGAVEGLTLRTTAAELARGLLAGIVLESSRCLDVLEHASGRRGTILMSGSGAAAQVFRQDLADATGRTVSFDRHELDHSAVGAALLAGHATLHWPETTDSAGETSVVEPDPAQAKRWAHRFERHDAARQSQTARRDERST</sequence>
<feature type="region of interest" description="Disordered" evidence="4">
    <location>
        <begin position="446"/>
        <end position="466"/>
    </location>
</feature>
<protein>
    <submittedName>
        <fullName evidence="7">FGGY-family carbohydrate kinase</fullName>
    </submittedName>
</protein>
<keyword evidence="2" id="KW-0808">Transferase</keyword>
<dbReference type="GO" id="GO:0016301">
    <property type="term" value="F:kinase activity"/>
    <property type="evidence" value="ECO:0007669"/>
    <property type="project" value="UniProtKB-KW"/>
</dbReference>
<dbReference type="InterPro" id="IPR000577">
    <property type="entry name" value="Carb_kinase_FGGY"/>
</dbReference>
<evidence type="ECO:0000313" key="7">
    <source>
        <dbReference type="EMBL" id="MCV7420158.1"/>
    </source>
</evidence>
<comment type="caution">
    <text evidence="7">The sequence shown here is derived from an EMBL/GenBank/DDBJ whole genome shotgun (WGS) entry which is preliminary data.</text>
</comment>
<dbReference type="InterPro" id="IPR050406">
    <property type="entry name" value="FGGY_Carb_Kinase"/>
</dbReference>
<dbReference type="Proteomes" id="UP001141629">
    <property type="component" value="Unassembled WGS sequence"/>
</dbReference>
<dbReference type="SUPFAM" id="SSF53067">
    <property type="entry name" value="Actin-like ATPase domain"/>
    <property type="match status" value="2"/>
</dbReference>
<dbReference type="Pfam" id="PF00370">
    <property type="entry name" value="FGGY_N"/>
    <property type="match status" value="1"/>
</dbReference>
<evidence type="ECO:0000256" key="1">
    <source>
        <dbReference type="ARBA" id="ARBA00009156"/>
    </source>
</evidence>
<dbReference type="AlphaFoldDB" id="A0A9X3BZX0"/>
<evidence type="ECO:0000256" key="4">
    <source>
        <dbReference type="SAM" id="MobiDB-lite"/>
    </source>
</evidence>
<reference evidence="7" key="1">
    <citation type="submission" date="2020-07" db="EMBL/GenBank/DDBJ databases">
        <authorList>
            <person name="Pettersson B.M.F."/>
            <person name="Behra P.R.K."/>
            <person name="Ramesh M."/>
            <person name="Das S."/>
            <person name="Dasgupta S."/>
            <person name="Kirsebom L.A."/>
        </authorList>
    </citation>
    <scope>NUCLEOTIDE SEQUENCE</scope>
    <source>
        <strain evidence="7">DSM 44838</strain>
    </source>
</reference>
<name>A0A9X3BZX0_9MYCO</name>
<dbReference type="EMBL" id="JACKVK010000004">
    <property type="protein sequence ID" value="MCV7420158.1"/>
    <property type="molecule type" value="Genomic_DNA"/>
</dbReference>
<dbReference type="InterPro" id="IPR018485">
    <property type="entry name" value="FGGY_C"/>
</dbReference>
<evidence type="ECO:0000256" key="2">
    <source>
        <dbReference type="ARBA" id="ARBA00022679"/>
    </source>
</evidence>
<evidence type="ECO:0000259" key="5">
    <source>
        <dbReference type="Pfam" id="PF00370"/>
    </source>
</evidence>
<feature type="domain" description="Carbohydrate kinase FGGY C-terminal" evidence="6">
    <location>
        <begin position="256"/>
        <end position="441"/>
    </location>
</feature>
<keyword evidence="3 7" id="KW-0418">Kinase</keyword>
<organism evidence="7 8">
    <name type="scientific">Mycobacterium yunnanensis</name>
    <dbReference type="NCBI Taxonomy" id="368477"/>
    <lineage>
        <taxon>Bacteria</taxon>
        <taxon>Bacillati</taxon>
        <taxon>Actinomycetota</taxon>
        <taxon>Actinomycetes</taxon>
        <taxon>Mycobacteriales</taxon>
        <taxon>Mycobacteriaceae</taxon>
        <taxon>Mycobacterium</taxon>
    </lineage>
</organism>
<reference evidence="7" key="2">
    <citation type="journal article" date="2022" name="BMC Genomics">
        <title>Comparative genome analysis of mycobacteria focusing on tRNA and non-coding RNA.</title>
        <authorList>
            <person name="Behra P.R.K."/>
            <person name="Pettersson B.M.F."/>
            <person name="Ramesh M."/>
            <person name="Das S."/>
            <person name="Dasgupta S."/>
            <person name="Kirsebom L.A."/>
        </authorList>
    </citation>
    <scope>NUCLEOTIDE SEQUENCE</scope>
    <source>
        <strain evidence="7">DSM 44838</strain>
    </source>
</reference>
<dbReference type="Gene3D" id="3.30.420.40">
    <property type="match status" value="2"/>
</dbReference>